<dbReference type="NCBIfam" id="NF002014">
    <property type="entry name" value="PRK00819.1-4"/>
    <property type="match status" value="1"/>
</dbReference>
<name>A0A2S5KTW5_9PROT</name>
<accession>A0A2S5KTW5</accession>
<evidence type="ECO:0000256" key="5">
    <source>
        <dbReference type="HAMAP-Rule" id="MF_00299"/>
    </source>
</evidence>
<evidence type="ECO:0000256" key="3">
    <source>
        <dbReference type="ARBA" id="ARBA00023027"/>
    </source>
</evidence>
<dbReference type="GO" id="GO:0003950">
    <property type="term" value="F:NAD+ poly-ADP-ribosyltransferase activity"/>
    <property type="evidence" value="ECO:0007669"/>
    <property type="project" value="InterPro"/>
</dbReference>
<proteinExistence type="inferred from homology"/>
<dbReference type="HAMAP" id="MF_00299">
    <property type="entry name" value="KptA"/>
    <property type="match status" value="1"/>
</dbReference>
<protein>
    <recommendedName>
        <fullName evidence="5">Probable RNA 2'-phosphotransferase</fullName>
        <ecNumber evidence="5">2.7.1.-</ecNumber>
    </recommendedName>
</protein>
<evidence type="ECO:0000256" key="4">
    <source>
        <dbReference type="ARBA" id="ARBA00025212"/>
    </source>
</evidence>
<dbReference type="OrthoDB" id="4537997at2"/>
<dbReference type="Gene3D" id="3.20.170.30">
    <property type="match status" value="1"/>
</dbReference>
<dbReference type="SUPFAM" id="SSF56399">
    <property type="entry name" value="ADP-ribosylation"/>
    <property type="match status" value="1"/>
</dbReference>
<dbReference type="EMBL" id="PRLP01000017">
    <property type="protein sequence ID" value="PPC78301.1"/>
    <property type="molecule type" value="Genomic_DNA"/>
</dbReference>
<organism evidence="6 7">
    <name type="scientific">Proteobacteria bacterium 228</name>
    <dbReference type="NCBI Taxonomy" id="2083153"/>
    <lineage>
        <taxon>Bacteria</taxon>
        <taxon>Pseudomonadati</taxon>
        <taxon>Pseudomonadota</taxon>
    </lineage>
</organism>
<reference evidence="6 7" key="1">
    <citation type="submission" date="2018-02" db="EMBL/GenBank/DDBJ databases">
        <title>novel marine gammaproteobacteria from coastal saline agro ecosystem.</title>
        <authorList>
            <person name="Krishnan R."/>
            <person name="Ramesh Kumar N."/>
        </authorList>
    </citation>
    <scope>NUCLEOTIDE SEQUENCE [LARGE SCALE GENOMIC DNA]</scope>
    <source>
        <strain evidence="6 7">228</strain>
    </source>
</reference>
<dbReference type="Pfam" id="PF01885">
    <property type="entry name" value="PTS_2-RNA"/>
    <property type="match status" value="1"/>
</dbReference>
<dbReference type="AlphaFoldDB" id="A0A2S5KTW5"/>
<comment type="function">
    <text evidence="4 5">Removes the 2'-phosphate from RNA via an intermediate in which the phosphate is ADP-ribosylated by NAD followed by a presumed transesterification to release the RNA and generate ADP-ribose 1''-2''-cyclic phosphate (APPR&gt;P). May function as an ADP-ribosylase.</text>
</comment>
<gene>
    <name evidence="5" type="primary">kptA</name>
    <name evidence="6" type="ORF">C4K68_06625</name>
</gene>
<keyword evidence="2 5" id="KW-0808">Transferase</keyword>
<comment type="similarity">
    <text evidence="1 5">Belongs to the KptA/TPT1 family.</text>
</comment>
<dbReference type="InterPro" id="IPR022928">
    <property type="entry name" value="RNA_2'-PTrans_KptA"/>
</dbReference>
<sequence>MDKQITAISKYFSYVLRHQPDAIGLQLDEQGWAVIDELIAKTKEYPLTAEIVRLVVETNDKQRFGLSADGMRIRANQGHSIEVDLALPVLTPPAVLYHGTAERFIPSILTTGLHKQQRHHVHLTESVIVAKAVGGRYGKPVVLQVNSAAMHAAGIPFYCSANKVWLVEQVATEYLHLDATPAQPL</sequence>
<dbReference type="InterPro" id="IPR042080">
    <property type="entry name" value="RNA_2'-PTrans_N"/>
</dbReference>
<dbReference type="EC" id="2.7.1.-" evidence="5"/>
<comment type="caution">
    <text evidence="6">The sequence shown here is derived from an EMBL/GenBank/DDBJ whole genome shotgun (WGS) entry which is preliminary data.</text>
</comment>
<keyword evidence="3 5" id="KW-0520">NAD</keyword>
<evidence type="ECO:0000256" key="1">
    <source>
        <dbReference type="ARBA" id="ARBA00009836"/>
    </source>
</evidence>
<dbReference type="Gene3D" id="1.10.10.970">
    <property type="entry name" value="RNA 2'-phosphotransferase, Tpt1/KptA family, N-terminal domain"/>
    <property type="match status" value="1"/>
</dbReference>
<evidence type="ECO:0000313" key="6">
    <source>
        <dbReference type="EMBL" id="PPC78301.1"/>
    </source>
</evidence>
<dbReference type="Proteomes" id="UP000238196">
    <property type="component" value="Unassembled WGS sequence"/>
</dbReference>
<dbReference type="GO" id="GO:0006388">
    <property type="term" value="P:tRNA splicing, via endonucleolytic cleavage and ligation"/>
    <property type="evidence" value="ECO:0007669"/>
    <property type="project" value="UniProtKB-UniRule"/>
</dbReference>
<evidence type="ECO:0000256" key="2">
    <source>
        <dbReference type="ARBA" id="ARBA00022679"/>
    </source>
</evidence>
<dbReference type="PANTHER" id="PTHR12684:SF2">
    <property type="entry name" value="TRNA 2'-PHOSPHOTRANSFERASE 1"/>
    <property type="match status" value="1"/>
</dbReference>
<dbReference type="InterPro" id="IPR002745">
    <property type="entry name" value="Ptrans_KptA/Tpt1"/>
</dbReference>
<dbReference type="InterPro" id="IPR042081">
    <property type="entry name" value="RNA_2'-PTrans_C"/>
</dbReference>
<dbReference type="GO" id="GO:0000215">
    <property type="term" value="F:tRNA 2'-phosphotransferase activity"/>
    <property type="evidence" value="ECO:0007669"/>
    <property type="project" value="TreeGrafter"/>
</dbReference>
<evidence type="ECO:0000313" key="7">
    <source>
        <dbReference type="Proteomes" id="UP000238196"/>
    </source>
</evidence>
<dbReference type="PANTHER" id="PTHR12684">
    <property type="entry name" value="PUTATIVE PHOSPHOTRANSFERASE"/>
    <property type="match status" value="1"/>
</dbReference>